<evidence type="ECO:0000313" key="20">
    <source>
        <dbReference type="Proteomes" id="UP000678499"/>
    </source>
</evidence>
<dbReference type="Gene3D" id="3.90.1520.10">
    <property type="entry name" value="H-NOX domain"/>
    <property type="match status" value="1"/>
</dbReference>
<dbReference type="Pfam" id="PF07700">
    <property type="entry name" value="HNOB"/>
    <property type="match status" value="1"/>
</dbReference>
<dbReference type="EMBL" id="OA884200">
    <property type="protein sequence ID" value="CAD7280424.1"/>
    <property type="molecule type" value="Genomic_DNA"/>
</dbReference>
<dbReference type="GO" id="GO:0019934">
    <property type="term" value="P:cGMP-mediated signaling"/>
    <property type="evidence" value="ECO:0007669"/>
    <property type="project" value="TreeGrafter"/>
</dbReference>
<dbReference type="FunFam" id="3.90.1520.10:FF:000001">
    <property type="entry name" value="Guanylate cyclase soluble subunit beta-1"/>
    <property type="match status" value="1"/>
</dbReference>
<sequence length="670" mass="76426">MYGFVNYAIELLVLQNFGEEVWKKIKKQADLDMDGQFLVRQIYDDSITYDIVTAAEKVLEVPASDILEMFGKMFLDFCQESGYDRILRVLGATTRDFLQNLDALHDHLGTIYPGMTAPSFRCSTRKEDGAIILHYYSERPGLECIVIGIVKAVAKNLHGMQVQVEIYKCRKELGDHVQFLIKEEAETSNHDICDKSDDEAENHDDTESYISPMTFCNVFPFHIMFDRNMKIHQAGSSIARILPQMGDGDRRVPELFTMVRPHMDFTFDTILAHINTVYILETVSGDHEYYEDMNDEDKKPENDLPVIPEHYNKLRLKGQMIYVPETDLMMRGLYLSDIPIHDATRDLVLLSEQFEAEYKLTRDLEVMNDKLQSTYRELENEKKKTDGQDKHKHSRRGLYLSDIPIHDATRDLVLLSEQFEAEYKLTRDLEVMNDKLQSTYRELENEKKKTDGLLYSVLPPTVANELRHGRPVPPRKFPKVTLLFSGIVGFSDLCALNSESTGARIVVDILNRLYSAIDSLTESDKHKNIYKVETVGDKYMAVSGLPEPCDEHAKCIAKLSLDMVRVAEGIMTPTGQSLKLTIGIHSGEVVTGVIGLRTPRYCLFGNTVNLTSRTETTGEPGVINVSEDAYGCLQEKINIDRRFKFTYRGPVNMKGKSTPMKVWILSEEEG</sequence>
<dbReference type="Gene3D" id="3.30.450.260">
    <property type="entry name" value="Haem NO binding associated domain"/>
    <property type="match status" value="1"/>
</dbReference>
<dbReference type="SUPFAM" id="SSF111126">
    <property type="entry name" value="Ligand-binding domain in the NO signalling and Golgi transport"/>
    <property type="match status" value="1"/>
</dbReference>
<organism evidence="19">
    <name type="scientific">Notodromas monacha</name>
    <dbReference type="NCBI Taxonomy" id="399045"/>
    <lineage>
        <taxon>Eukaryota</taxon>
        <taxon>Metazoa</taxon>
        <taxon>Ecdysozoa</taxon>
        <taxon>Arthropoda</taxon>
        <taxon>Crustacea</taxon>
        <taxon>Oligostraca</taxon>
        <taxon>Ostracoda</taxon>
        <taxon>Podocopa</taxon>
        <taxon>Podocopida</taxon>
        <taxon>Cypridocopina</taxon>
        <taxon>Cypridoidea</taxon>
        <taxon>Cyprididae</taxon>
        <taxon>Notodromas</taxon>
    </lineage>
</organism>
<keyword evidence="8" id="KW-0408">Iron</keyword>
<dbReference type="InterPro" id="IPR038158">
    <property type="entry name" value="H-NOX_domain_sf"/>
</dbReference>
<dbReference type="InterPro" id="IPR011645">
    <property type="entry name" value="HNOB_dom_associated"/>
</dbReference>
<evidence type="ECO:0000256" key="5">
    <source>
        <dbReference type="ARBA" id="ARBA00022617"/>
    </source>
</evidence>
<evidence type="ECO:0000256" key="13">
    <source>
        <dbReference type="ARBA" id="ARBA00039698"/>
    </source>
</evidence>
<evidence type="ECO:0000256" key="2">
    <source>
        <dbReference type="ARBA" id="ARBA00004496"/>
    </source>
</evidence>
<comment type="function">
    <text evidence="12">Mediates responses to nitric oxide (NO) by catalyzing the biosynthesis of the signaling molecule cGMP.</text>
</comment>
<dbReference type="Proteomes" id="UP000678499">
    <property type="component" value="Unassembled WGS sequence"/>
</dbReference>
<dbReference type="EMBL" id="CAJPEX010002163">
    <property type="protein sequence ID" value="CAG0920576.1"/>
    <property type="molecule type" value="Genomic_DNA"/>
</dbReference>
<evidence type="ECO:0000256" key="9">
    <source>
        <dbReference type="ARBA" id="ARBA00023134"/>
    </source>
</evidence>
<keyword evidence="17" id="KW-0175">Coiled coil</keyword>
<dbReference type="InterPro" id="IPR001054">
    <property type="entry name" value="A/G_cyclase"/>
</dbReference>
<evidence type="ECO:0000256" key="14">
    <source>
        <dbReference type="ARBA" id="ARBA00041698"/>
    </source>
</evidence>
<keyword evidence="4" id="KW-0963">Cytoplasm</keyword>
<evidence type="ECO:0000256" key="6">
    <source>
        <dbReference type="ARBA" id="ARBA00022723"/>
    </source>
</evidence>
<keyword evidence="5" id="KW-0349">Heme</keyword>
<dbReference type="GO" id="GO:0008074">
    <property type="term" value="C:guanylate cyclase complex, soluble"/>
    <property type="evidence" value="ECO:0007669"/>
    <property type="project" value="TreeGrafter"/>
</dbReference>
<keyword evidence="10 16" id="KW-0456">Lyase</keyword>
<keyword evidence="6" id="KW-0479">Metal-binding</keyword>
<evidence type="ECO:0000256" key="8">
    <source>
        <dbReference type="ARBA" id="ARBA00023004"/>
    </source>
</evidence>
<gene>
    <name evidence="19" type="ORF">NMOB1V02_LOCUS8084</name>
</gene>
<evidence type="ECO:0000259" key="18">
    <source>
        <dbReference type="PROSITE" id="PS50125"/>
    </source>
</evidence>
<dbReference type="GO" id="GO:0070482">
    <property type="term" value="P:response to oxygen levels"/>
    <property type="evidence" value="ECO:0007669"/>
    <property type="project" value="TreeGrafter"/>
</dbReference>
<comment type="subcellular location">
    <subcellularLocation>
        <location evidence="2">Cytoplasm</location>
    </subcellularLocation>
</comment>
<reference evidence="19" key="1">
    <citation type="submission" date="2020-11" db="EMBL/GenBank/DDBJ databases">
        <authorList>
            <person name="Tran Van P."/>
        </authorList>
    </citation>
    <scope>NUCLEOTIDE SEQUENCE</scope>
</reference>
<dbReference type="PROSITE" id="PS00452">
    <property type="entry name" value="GUANYLATE_CYCLASE_1"/>
    <property type="match status" value="1"/>
</dbReference>
<dbReference type="CDD" id="cd07302">
    <property type="entry name" value="CHD"/>
    <property type="match status" value="1"/>
</dbReference>
<dbReference type="SUPFAM" id="SSF55073">
    <property type="entry name" value="Nucleotide cyclase"/>
    <property type="match status" value="1"/>
</dbReference>
<evidence type="ECO:0000256" key="12">
    <source>
        <dbReference type="ARBA" id="ARBA00037442"/>
    </source>
</evidence>
<dbReference type="AlphaFoldDB" id="A0A7R9GGM6"/>
<evidence type="ECO:0000256" key="10">
    <source>
        <dbReference type="ARBA" id="ARBA00023239"/>
    </source>
</evidence>
<comment type="cofactor">
    <cofactor evidence="1">
        <name>heme</name>
        <dbReference type="ChEBI" id="CHEBI:30413"/>
    </cofactor>
</comment>
<dbReference type="Gene3D" id="3.30.70.1230">
    <property type="entry name" value="Nucleotide cyclase"/>
    <property type="match status" value="1"/>
</dbReference>
<feature type="domain" description="Guanylate cyclase" evidence="18">
    <location>
        <begin position="481"/>
        <end position="615"/>
    </location>
</feature>
<dbReference type="GO" id="GO:0004383">
    <property type="term" value="F:guanylate cyclase activity"/>
    <property type="evidence" value="ECO:0007669"/>
    <property type="project" value="UniProtKB-EC"/>
</dbReference>
<evidence type="ECO:0000256" key="11">
    <source>
        <dbReference type="ARBA" id="ARBA00023293"/>
    </source>
</evidence>
<dbReference type="Pfam" id="PF00211">
    <property type="entry name" value="Guanylate_cyc"/>
    <property type="match status" value="1"/>
</dbReference>
<dbReference type="InterPro" id="IPR024096">
    <property type="entry name" value="NO_sig/Golgi_transp_ligand-bd"/>
</dbReference>
<dbReference type="GO" id="GO:0046872">
    <property type="term" value="F:metal ion binding"/>
    <property type="evidence" value="ECO:0007669"/>
    <property type="project" value="UniProtKB-KW"/>
</dbReference>
<dbReference type="EC" id="4.6.1.2" evidence="3"/>
<dbReference type="GO" id="GO:0020037">
    <property type="term" value="F:heme binding"/>
    <property type="evidence" value="ECO:0007669"/>
    <property type="project" value="InterPro"/>
</dbReference>
<evidence type="ECO:0000256" key="16">
    <source>
        <dbReference type="RuleBase" id="RU000405"/>
    </source>
</evidence>
<keyword evidence="11" id="KW-0141">cGMP biosynthesis</keyword>
<dbReference type="InterPro" id="IPR018297">
    <property type="entry name" value="A/G_cyclase_CS"/>
</dbReference>
<dbReference type="PROSITE" id="PS50125">
    <property type="entry name" value="GUANYLATE_CYCLASE_2"/>
    <property type="match status" value="1"/>
</dbReference>
<dbReference type="InterPro" id="IPR029787">
    <property type="entry name" value="Nucleotide_cyclase"/>
</dbReference>
<evidence type="ECO:0000256" key="1">
    <source>
        <dbReference type="ARBA" id="ARBA00001971"/>
    </source>
</evidence>
<dbReference type="SMART" id="SM00044">
    <property type="entry name" value="CYCc"/>
    <property type="match status" value="1"/>
</dbReference>
<dbReference type="InterPro" id="IPR042463">
    <property type="entry name" value="HNOB_dom_associated_sf"/>
</dbReference>
<feature type="coiled-coil region" evidence="17">
    <location>
        <begin position="361"/>
        <end position="388"/>
    </location>
</feature>
<keyword evidence="9" id="KW-0342">GTP-binding</keyword>
<dbReference type="PANTHER" id="PTHR45655">
    <property type="entry name" value="GUANYLATE CYCLASE SOLUBLE SUBUNIT BETA-2"/>
    <property type="match status" value="1"/>
</dbReference>
<evidence type="ECO:0000256" key="17">
    <source>
        <dbReference type="SAM" id="Coils"/>
    </source>
</evidence>
<dbReference type="FunFam" id="3.30.70.1230:FF:000005">
    <property type="entry name" value="Guanylate cyclase soluble subunit beta-1"/>
    <property type="match status" value="1"/>
</dbReference>
<evidence type="ECO:0000313" key="19">
    <source>
        <dbReference type="EMBL" id="CAD7280424.1"/>
    </source>
</evidence>
<name>A0A7R9GGM6_9CRUS</name>
<accession>A0A7R9GGM6</accession>
<dbReference type="OrthoDB" id="6127067at2759"/>
<proteinExistence type="inferred from homology"/>
<comment type="similarity">
    <text evidence="16">Belongs to the adenylyl cyclase class-4/guanylyl cyclase family.</text>
</comment>
<protein>
    <recommendedName>
        <fullName evidence="13">Guanylate cyclase soluble subunit beta-1</fullName>
        <ecNumber evidence="3">4.6.1.2</ecNumber>
    </recommendedName>
    <alternativeName>
        <fullName evidence="14">Guanylate cyclase soluble subunit beta-3</fullName>
    </alternativeName>
    <alternativeName>
        <fullName evidence="15">Soluble guanylate cyclase small subunit</fullName>
    </alternativeName>
</protein>
<evidence type="ECO:0000256" key="7">
    <source>
        <dbReference type="ARBA" id="ARBA00022741"/>
    </source>
</evidence>
<keyword evidence="7" id="KW-0547">Nucleotide-binding</keyword>
<evidence type="ECO:0000256" key="4">
    <source>
        <dbReference type="ARBA" id="ARBA00022490"/>
    </source>
</evidence>
<dbReference type="Pfam" id="PF07701">
    <property type="entry name" value="HNOBA"/>
    <property type="match status" value="2"/>
</dbReference>
<dbReference type="PANTHER" id="PTHR45655:SF2">
    <property type="entry name" value="GUANYLATE CYCLASE SOLUBLE SUBUNIT BETA-1"/>
    <property type="match status" value="1"/>
</dbReference>
<feature type="coiled-coil region" evidence="17">
    <location>
        <begin position="426"/>
        <end position="453"/>
    </location>
</feature>
<evidence type="ECO:0000256" key="3">
    <source>
        <dbReference type="ARBA" id="ARBA00012202"/>
    </source>
</evidence>
<dbReference type="GO" id="GO:0005525">
    <property type="term" value="F:GTP binding"/>
    <property type="evidence" value="ECO:0007669"/>
    <property type="project" value="UniProtKB-KW"/>
</dbReference>
<dbReference type="FunFam" id="3.30.450.260:FF:000002">
    <property type="entry name" value="guanylate cyclase soluble subunit alpha-2"/>
    <property type="match status" value="1"/>
</dbReference>
<dbReference type="InterPro" id="IPR011644">
    <property type="entry name" value="Heme_NO-bd"/>
</dbReference>
<dbReference type="Gene3D" id="6.10.250.780">
    <property type="match status" value="2"/>
</dbReference>
<keyword evidence="20" id="KW-1185">Reference proteome</keyword>
<evidence type="ECO:0000256" key="15">
    <source>
        <dbReference type="ARBA" id="ARBA00043208"/>
    </source>
</evidence>